<reference evidence="4 5" key="1">
    <citation type="submission" date="2019-12" db="EMBL/GenBank/DDBJ databases">
        <title>The complete genome of the thermophilic, anoxygenic phototrophic gammaproteobacterium Thermochromatium tepidum.</title>
        <authorList>
            <person name="Sattley W.M."/>
            <person name="Swingley W.D."/>
            <person name="Burchell B.M."/>
            <person name="Gurbani S.A."/>
            <person name="Kujawa C.M."/>
            <person name="Nuccio D.A."/>
            <person name="Schladweiler J."/>
            <person name="Shaffer K.N."/>
            <person name="Stokes L.M."/>
            <person name="Touchman J.W."/>
            <person name="Blankenship R.E."/>
            <person name="Madigan M.T."/>
        </authorList>
    </citation>
    <scope>NUCLEOTIDE SEQUENCE [LARGE SCALE GENOMIC DNA]</scope>
    <source>
        <strain evidence="4 5">ATCC 43061</strain>
    </source>
</reference>
<dbReference type="KEGG" id="ttp:E6P07_12425"/>
<dbReference type="PROSITE" id="PS51257">
    <property type="entry name" value="PROKAR_LIPOPROTEIN"/>
    <property type="match status" value="1"/>
</dbReference>
<keyword evidence="5" id="KW-1185">Reference proteome</keyword>
<feature type="signal peptide" evidence="2">
    <location>
        <begin position="1"/>
        <end position="26"/>
    </location>
</feature>
<feature type="domain" description="LysM" evidence="3">
    <location>
        <begin position="373"/>
        <end position="417"/>
    </location>
</feature>
<dbReference type="InterPro" id="IPR008258">
    <property type="entry name" value="Transglycosylase_SLT_dom_1"/>
</dbReference>
<dbReference type="GO" id="GO:0008933">
    <property type="term" value="F:peptidoglycan lytic transglycosylase activity"/>
    <property type="evidence" value="ECO:0007669"/>
    <property type="project" value="InterPro"/>
</dbReference>
<proteinExistence type="inferred from homology"/>
<evidence type="ECO:0000256" key="2">
    <source>
        <dbReference type="SAM" id="SignalP"/>
    </source>
</evidence>
<dbReference type="PROSITE" id="PS51782">
    <property type="entry name" value="LYSM"/>
    <property type="match status" value="2"/>
</dbReference>
<evidence type="ECO:0000313" key="4">
    <source>
        <dbReference type="EMBL" id="QGU33711.1"/>
    </source>
</evidence>
<dbReference type="GO" id="GO:0016020">
    <property type="term" value="C:membrane"/>
    <property type="evidence" value="ECO:0007669"/>
    <property type="project" value="InterPro"/>
</dbReference>
<dbReference type="CDD" id="cd16894">
    <property type="entry name" value="MltD-like"/>
    <property type="match status" value="1"/>
</dbReference>
<dbReference type="InterPro" id="IPR036779">
    <property type="entry name" value="LysM_dom_sf"/>
</dbReference>
<accession>A0A6I6E198</accession>
<dbReference type="CDD" id="cd00118">
    <property type="entry name" value="LysM"/>
    <property type="match status" value="2"/>
</dbReference>
<organism evidence="4 5">
    <name type="scientific">Thermochromatium tepidum ATCC 43061</name>
    <dbReference type="NCBI Taxonomy" id="316276"/>
    <lineage>
        <taxon>Bacteria</taxon>
        <taxon>Pseudomonadati</taxon>
        <taxon>Pseudomonadota</taxon>
        <taxon>Gammaproteobacteria</taxon>
        <taxon>Chromatiales</taxon>
        <taxon>Chromatiaceae</taxon>
        <taxon>Thermochromatium</taxon>
    </lineage>
</organism>
<dbReference type="Proteomes" id="UP000426424">
    <property type="component" value="Chromosome"/>
</dbReference>
<keyword evidence="2" id="KW-0732">Signal</keyword>
<dbReference type="PANTHER" id="PTHR37423">
    <property type="entry name" value="SOLUBLE LYTIC MUREIN TRANSGLYCOSYLASE-RELATED"/>
    <property type="match status" value="1"/>
</dbReference>
<dbReference type="SMART" id="SM00257">
    <property type="entry name" value="LysM"/>
    <property type="match status" value="2"/>
</dbReference>
<dbReference type="PANTHER" id="PTHR37423:SF2">
    <property type="entry name" value="MEMBRANE-BOUND LYTIC MUREIN TRANSGLYCOSYLASE C"/>
    <property type="match status" value="1"/>
</dbReference>
<comment type="similarity">
    <text evidence="1">Belongs to the transglycosylase Slt family.</text>
</comment>
<dbReference type="Gene3D" id="1.10.530.10">
    <property type="match status" value="1"/>
</dbReference>
<dbReference type="EMBL" id="CP039268">
    <property type="protein sequence ID" value="QGU33711.1"/>
    <property type="molecule type" value="Genomic_DNA"/>
</dbReference>
<evidence type="ECO:0000259" key="3">
    <source>
        <dbReference type="PROSITE" id="PS51782"/>
    </source>
</evidence>
<dbReference type="SUPFAM" id="SSF53955">
    <property type="entry name" value="Lysozyme-like"/>
    <property type="match status" value="1"/>
</dbReference>
<dbReference type="OrthoDB" id="9815002at2"/>
<dbReference type="RefSeq" id="WP_153975899.1">
    <property type="nucleotide sequence ID" value="NZ_CP039268.1"/>
</dbReference>
<name>A0A6I6E198_THETI</name>
<dbReference type="InterPro" id="IPR023346">
    <property type="entry name" value="Lysozyme-like_dom_sf"/>
</dbReference>
<dbReference type="PROSITE" id="PS00922">
    <property type="entry name" value="TRANSGLYCOSYLASE"/>
    <property type="match status" value="1"/>
</dbReference>
<gene>
    <name evidence="4" type="ORF">E6P07_12425</name>
</gene>
<dbReference type="InterPro" id="IPR000189">
    <property type="entry name" value="Transglyc_AS"/>
</dbReference>
<dbReference type="InterPro" id="IPR018392">
    <property type="entry name" value="LysM"/>
</dbReference>
<sequence length="475" mass="52425">MPKAKPLGPMACALSALTLPFFTGCAGQGDLAKLDGSSDLYADVVSAREYGYVRPARDVRLRARSQVLEGGRIGPGGDLWQRVRAGMRLDLQANASIDAALERFRRNPRYLERLSQRASPYLSIIVAEIERRGLPMELALLPQIESRYDPAATSPKSAAGIWQFIPSTAREMGLRLDEGTDERRDVIASTRAALDYLEQLNKRFEGDWELTLAAYNCGPGCVSSAIEANRLAGKPTDFWSLNLPNETQQYVPQILAAAKLVADSRRYGQYLPAIPDRIGIDVIRSNQPMDLVKVAMDNGVKLDELKRLNPDLKIGRWSRPTVAELNVPQGQGARISASSPGIQLDAQPLPVVVSRAPQARMPLTDTDAYRGPRTHTVRSGETLAAVARRHGLDLKTLAEANGLSEHDPLLPGQTLEIPTRQKQTLITHRVQPGESLTGLARRYRVSIEEIRRWNQLADNTLKSGTSVRIYKREEG</sequence>
<dbReference type="Pfam" id="PF01464">
    <property type="entry name" value="SLT"/>
    <property type="match status" value="1"/>
</dbReference>
<dbReference type="AlphaFoldDB" id="A0A6I6E198"/>
<evidence type="ECO:0000256" key="1">
    <source>
        <dbReference type="ARBA" id="ARBA00007734"/>
    </source>
</evidence>
<dbReference type="Pfam" id="PF01476">
    <property type="entry name" value="LysM"/>
    <property type="match status" value="2"/>
</dbReference>
<protein>
    <submittedName>
        <fullName evidence="4">Transglycosylase SLT domain-containing protein</fullName>
    </submittedName>
</protein>
<dbReference type="GO" id="GO:0000270">
    <property type="term" value="P:peptidoglycan metabolic process"/>
    <property type="evidence" value="ECO:0007669"/>
    <property type="project" value="InterPro"/>
</dbReference>
<dbReference type="Gene3D" id="3.10.350.10">
    <property type="entry name" value="LysM domain"/>
    <property type="match status" value="2"/>
</dbReference>
<evidence type="ECO:0000313" key="5">
    <source>
        <dbReference type="Proteomes" id="UP000426424"/>
    </source>
</evidence>
<feature type="domain" description="LysM" evidence="3">
    <location>
        <begin position="426"/>
        <end position="469"/>
    </location>
</feature>
<feature type="chain" id="PRO_5026191134" evidence="2">
    <location>
        <begin position="27"/>
        <end position="475"/>
    </location>
</feature>
<dbReference type="SUPFAM" id="SSF54106">
    <property type="entry name" value="LysM domain"/>
    <property type="match status" value="2"/>
</dbReference>